<dbReference type="Proteomes" id="UP000035088">
    <property type="component" value="Unassembled WGS sequence"/>
</dbReference>
<evidence type="ECO:0000256" key="1">
    <source>
        <dbReference type="SAM" id="MobiDB-lite"/>
    </source>
</evidence>
<evidence type="ECO:0000259" key="2">
    <source>
        <dbReference type="Pfam" id="PF13672"/>
    </source>
</evidence>
<dbReference type="SUPFAM" id="SSF81606">
    <property type="entry name" value="PP2C-like"/>
    <property type="match status" value="1"/>
</dbReference>
<organism evidence="3 4">
    <name type="scientific">Gordonia araii NBRC 100433</name>
    <dbReference type="NCBI Taxonomy" id="1073574"/>
    <lineage>
        <taxon>Bacteria</taxon>
        <taxon>Bacillati</taxon>
        <taxon>Actinomycetota</taxon>
        <taxon>Actinomycetes</taxon>
        <taxon>Mycobacteriales</taxon>
        <taxon>Gordoniaceae</taxon>
        <taxon>Gordonia</taxon>
    </lineage>
</organism>
<proteinExistence type="predicted"/>
<sequence>MGRRAQPTPAPGAEAGPAEADPTGDPEAPPPVAPPASGIDPLSPVDAGVIDVPPVVKPPDDVGPYPAIAPEPPVAEREWVLRELAEEHVVATLEGGFYAGRPIASSGPDLEGLDQTRPTAVGHARGGHRSDVAADMGWINDSLAVGAVSLRGIGHHAKARLAVRQDAYSLGHTDDWVIIAVADGVSAAPWSHLAAQHAVIRASTLVRALLDDVGDLPTPGQWATVAKEVRASVEAFARRSVPAPAPGRDAPSVETLALALSTTLDIALVATAPDADGRYRYVHASMAGDGTSYLLDPVLGWSTIRDGQPDQKDAPADFGVVPLPRDPGRPPVINAGQLEPGQAFMLVTDGFSGMIAGGAGVAGVYLHDEWGHGPVDVARLIQAASLMNPSGDDDRTAVIVWTC</sequence>
<dbReference type="AlphaFoldDB" id="G7GYA1"/>
<name>G7GYA1_9ACTN</name>
<feature type="compositionally biased region" description="Low complexity" evidence="1">
    <location>
        <begin position="11"/>
        <end position="26"/>
    </location>
</feature>
<dbReference type="Pfam" id="PF13672">
    <property type="entry name" value="PP2C_2"/>
    <property type="match status" value="1"/>
</dbReference>
<reference evidence="3 4" key="1">
    <citation type="submission" date="2011-11" db="EMBL/GenBank/DDBJ databases">
        <title>Whole genome shotgun sequence of Gordonia araii NBRC 100433.</title>
        <authorList>
            <person name="Yoshida Y."/>
            <person name="Hosoyama A."/>
            <person name="Tsuchikane K."/>
            <person name="Katsumata H."/>
            <person name="Yamazaki S."/>
            <person name="Fujita N."/>
        </authorList>
    </citation>
    <scope>NUCLEOTIDE SEQUENCE [LARGE SCALE GENOMIC DNA]</scope>
    <source>
        <strain evidence="3 4">NBRC 100433</strain>
    </source>
</reference>
<dbReference type="InterPro" id="IPR036457">
    <property type="entry name" value="PPM-type-like_dom_sf"/>
</dbReference>
<gene>
    <name evidence="3" type="ORF">GOARA_013_00200</name>
</gene>
<dbReference type="STRING" id="1073574.GOARA_013_00200"/>
<evidence type="ECO:0000313" key="3">
    <source>
        <dbReference type="EMBL" id="GAB08576.1"/>
    </source>
</evidence>
<dbReference type="Gene3D" id="3.60.40.10">
    <property type="entry name" value="PPM-type phosphatase domain"/>
    <property type="match status" value="1"/>
</dbReference>
<dbReference type="InterPro" id="IPR001932">
    <property type="entry name" value="PPM-type_phosphatase-like_dom"/>
</dbReference>
<dbReference type="OrthoDB" id="491589at2"/>
<dbReference type="EMBL" id="BAEE01000013">
    <property type="protein sequence ID" value="GAB08576.1"/>
    <property type="molecule type" value="Genomic_DNA"/>
</dbReference>
<feature type="domain" description="PPM-type phosphatase" evidence="2">
    <location>
        <begin position="155"/>
        <end position="355"/>
    </location>
</feature>
<comment type="caution">
    <text evidence="3">The sequence shown here is derived from an EMBL/GenBank/DDBJ whole genome shotgun (WGS) entry which is preliminary data.</text>
</comment>
<keyword evidence="4" id="KW-1185">Reference proteome</keyword>
<evidence type="ECO:0000313" key="4">
    <source>
        <dbReference type="Proteomes" id="UP000035088"/>
    </source>
</evidence>
<protein>
    <recommendedName>
        <fullName evidence="2">PPM-type phosphatase domain-containing protein</fullName>
    </recommendedName>
</protein>
<accession>G7GYA1</accession>
<feature type="region of interest" description="Disordered" evidence="1">
    <location>
        <begin position="1"/>
        <end position="69"/>
    </location>
</feature>